<dbReference type="OrthoDB" id="3226519at2759"/>
<dbReference type="EMBL" id="CCBP010000589">
    <property type="protein sequence ID" value="CDO77986.1"/>
    <property type="molecule type" value="Genomic_DNA"/>
</dbReference>
<dbReference type="Proteomes" id="UP000029665">
    <property type="component" value="Unassembled WGS sequence"/>
</dbReference>
<proteinExistence type="predicted"/>
<name>A0A060SV08_PYCCI</name>
<feature type="chain" id="PRO_5001587804" evidence="1">
    <location>
        <begin position="21"/>
        <end position="165"/>
    </location>
</feature>
<reference evidence="2" key="1">
    <citation type="submission" date="2014-01" db="EMBL/GenBank/DDBJ databases">
        <title>The genome of the white-rot fungus Pycnoporus cinnabarinus: a basidiomycete model with a versatile arsenal for lignocellulosic biomass breakdown.</title>
        <authorList>
            <person name="Levasseur A."/>
            <person name="Lomascolo A."/>
            <person name="Ruiz-Duenas F.J."/>
            <person name="Uzan E."/>
            <person name="Piumi F."/>
            <person name="Kues U."/>
            <person name="Ram A.F.J."/>
            <person name="Murat C."/>
            <person name="Haon M."/>
            <person name="Benoit I."/>
            <person name="Arfi Y."/>
            <person name="Chevret D."/>
            <person name="Drula E."/>
            <person name="Kwon M.J."/>
            <person name="Gouret P."/>
            <person name="Lesage-Meessen L."/>
            <person name="Lombard V."/>
            <person name="Mariette J."/>
            <person name="Noirot C."/>
            <person name="Park J."/>
            <person name="Patyshakuliyeva A."/>
            <person name="Wieneger R.A.B."/>
            <person name="Wosten H.A.B."/>
            <person name="Martin F."/>
            <person name="Coutinho P.M."/>
            <person name="de Vries R."/>
            <person name="Martinez A.T."/>
            <person name="Klopp C."/>
            <person name="Pontarotti P."/>
            <person name="Henrissat B."/>
            <person name="Record E."/>
        </authorList>
    </citation>
    <scope>NUCLEOTIDE SEQUENCE [LARGE SCALE GENOMIC DNA]</scope>
    <source>
        <strain evidence="2">BRFM137</strain>
    </source>
</reference>
<keyword evidence="3" id="KW-1185">Reference proteome</keyword>
<organism evidence="2 3">
    <name type="scientific">Pycnoporus cinnabarinus</name>
    <name type="common">Cinnabar-red polypore</name>
    <name type="synonym">Trametes cinnabarina</name>
    <dbReference type="NCBI Taxonomy" id="5643"/>
    <lineage>
        <taxon>Eukaryota</taxon>
        <taxon>Fungi</taxon>
        <taxon>Dikarya</taxon>
        <taxon>Basidiomycota</taxon>
        <taxon>Agaricomycotina</taxon>
        <taxon>Agaricomycetes</taxon>
        <taxon>Polyporales</taxon>
        <taxon>Polyporaceae</taxon>
        <taxon>Trametes</taxon>
    </lineage>
</organism>
<feature type="signal peptide" evidence="1">
    <location>
        <begin position="1"/>
        <end position="20"/>
    </location>
</feature>
<accession>A0A060SV08</accession>
<evidence type="ECO:0000313" key="2">
    <source>
        <dbReference type="EMBL" id="CDO77986.1"/>
    </source>
</evidence>
<comment type="caution">
    <text evidence="2">The sequence shown here is derived from an EMBL/GenBank/DDBJ whole genome shotgun (WGS) entry which is preliminary data.</text>
</comment>
<dbReference type="HOGENOM" id="CLU_1611631_0_0_1"/>
<evidence type="ECO:0000256" key="1">
    <source>
        <dbReference type="SAM" id="SignalP"/>
    </source>
</evidence>
<keyword evidence="1" id="KW-0732">Signal</keyword>
<evidence type="ECO:0000313" key="3">
    <source>
        <dbReference type="Proteomes" id="UP000029665"/>
    </source>
</evidence>
<sequence>MKYFSAILASLAVLASGVSAASLGSVVCADEVVADTTHIGANKDVKVTYSHCGVTPLVTAQGKEVSSLHKRQSNATNVCGAPCNTFCFTPSGGGPNEGDCTVIADALLYDSQNVGALSCTNHDWHLDRGHHTISAPGWAGSQALEANRAAAYARVITITSAIMHT</sequence>
<dbReference type="STRING" id="5643.A0A060SV08"/>
<dbReference type="AlphaFoldDB" id="A0A060SV08"/>
<gene>
    <name evidence="2" type="ORF">BN946_scf184452.g1</name>
</gene>
<protein>
    <submittedName>
        <fullName evidence="2">Uncharacterized protein</fullName>
    </submittedName>
</protein>